<evidence type="ECO:0000256" key="4">
    <source>
        <dbReference type="ARBA" id="ARBA00022723"/>
    </source>
</evidence>
<evidence type="ECO:0000256" key="6">
    <source>
        <dbReference type="ARBA" id="ARBA00023004"/>
    </source>
</evidence>
<dbReference type="EMBL" id="MWPV01000001">
    <property type="protein sequence ID" value="OUL58999.1"/>
    <property type="molecule type" value="Genomic_DNA"/>
</dbReference>
<dbReference type="RefSeq" id="WP_086742386.1">
    <property type="nucleotide sequence ID" value="NZ_MWPV01000001.1"/>
</dbReference>
<dbReference type="GO" id="GO:0006777">
    <property type="term" value="P:Mo-molybdopterin cofactor biosynthetic process"/>
    <property type="evidence" value="ECO:0007669"/>
    <property type="project" value="UniProtKB-KW"/>
</dbReference>
<sequence length="323" mass="35699">MLQDSFNRKFNYLRLSVTEVCNFKCNYCLPDGYDCHTRPTTLTLAQTQTLLQAFALVGTQKVRLTGGEPTLRKELPDIVALCKQTSGIDSIALTSNGYHLARKLPRLVDAGLTALNLSADSLNPYTFNQITGSDSLNEVLECIDVALALGLKKVKLNAVLLKQYNGKQLSQFLHFIKDKPVTFRFIELMRTSDNQTYFNEQHLSGHSIYSSLENAGWTLQPKAADAGPALELSHPDYLGQIGLIMPYSKDFCASCNRLRISADGKLHLCLFGEANDDLTPWLNDGDAKGLAAYLTNRVLTKWQGHQLNQGNSGLTKHLAMLGG</sequence>
<dbReference type="Pfam" id="PF06463">
    <property type="entry name" value="Mob_synth_C"/>
    <property type="match status" value="1"/>
</dbReference>
<dbReference type="PROSITE" id="PS51918">
    <property type="entry name" value="RADICAL_SAM"/>
    <property type="match status" value="1"/>
</dbReference>
<keyword evidence="4" id="KW-0479">Metal-binding</keyword>
<dbReference type="SFLD" id="SFLDS00029">
    <property type="entry name" value="Radical_SAM"/>
    <property type="match status" value="1"/>
</dbReference>
<keyword evidence="7" id="KW-0411">Iron-sulfur</keyword>
<dbReference type="CDD" id="cd01335">
    <property type="entry name" value="Radical_SAM"/>
    <property type="match status" value="1"/>
</dbReference>
<dbReference type="Pfam" id="PF04055">
    <property type="entry name" value="Radical_SAM"/>
    <property type="match status" value="1"/>
</dbReference>
<evidence type="ECO:0000313" key="12">
    <source>
        <dbReference type="EMBL" id="OUL58999.1"/>
    </source>
</evidence>
<evidence type="ECO:0000256" key="1">
    <source>
        <dbReference type="ARBA" id="ARBA00001966"/>
    </source>
</evidence>
<dbReference type="InterPro" id="IPR010505">
    <property type="entry name" value="MoaA_twitch"/>
</dbReference>
<keyword evidence="10" id="KW-0456">Lyase</keyword>
<feature type="domain" description="Radical SAM core" evidence="11">
    <location>
        <begin position="5"/>
        <end position="229"/>
    </location>
</feature>
<evidence type="ECO:0000259" key="11">
    <source>
        <dbReference type="PROSITE" id="PS51918"/>
    </source>
</evidence>
<keyword evidence="3" id="KW-0949">S-adenosyl-L-methionine</keyword>
<dbReference type="PANTHER" id="PTHR22960">
    <property type="entry name" value="MOLYBDOPTERIN COFACTOR SYNTHESIS PROTEIN A"/>
    <property type="match status" value="1"/>
</dbReference>
<dbReference type="Gene3D" id="3.20.20.70">
    <property type="entry name" value="Aldolase class I"/>
    <property type="match status" value="1"/>
</dbReference>
<evidence type="ECO:0000256" key="7">
    <source>
        <dbReference type="ARBA" id="ARBA00023014"/>
    </source>
</evidence>
<dbReference type="SFLD" id="SFLDG01067">
    <property type="entry name" value="SPASM/twitch_domain_containing"/>
    <property type="match status" value="1"/>
</dbReference>
<dbReference type="NCBIfam" id="TIGR02666">
    <property type="entry name" value="moaA"/>
    <property type="match status" value="1"/>
</dbReference>
<protein>
    <submittedName>
        <fullName evidence="12">GTP 3',8-cyclase MoaA</fullName>
    </submittedName>
</protein>
<dbReference type="SFLD" id="SFLDG01383">
    <property type="entry name" value="cyclic_pyranopterin_phosphate"/>
    <property type="match status" value="1"/>
</dbReference>
<dbReference type="InterPro" id="IPR013483">
    <property type="entry name" value="MoaA"/>
</dbReference>
<evidence type="ECO:0000256" key="2">
    <source>
        <dbReference type="ARBA" id="ARBA00022485"/>
    </source>
</evidence>
<dbReference type="GO" id="GO:0061798">
    <property type="term" value="F:GTP 3',8'-cyclase activity"/>
    <property type="evidence" value="ECO:0007669"/>
    <property type="project" value="TreeGrafter"/>
</dbReference>
<dbReference type="Proteomes" id="UP000194841">
    <property type="component" value="Unassembled WGS sequence"/>
</dbReference>
<evidence type="ECO:0000256" key="8">
    <source>
        <dbReference type="ARBA" id="ARBA00023134"/>
    </source>
</evidence>
<gene>
    <name evidence="12" type="ORF">B1199_01570</name>
</gene>
<keyword evidence="13" id="KW-1185">Reference proteome</keyword>
<comment type="caution">
    <text evidence="12">The sequence shown here is derived from an EMBL/GenBank/DDBJ whole genome shotgun (WGS) entry which is preliminary data.</text>
</comment>
<keyword evidence="6" id="KW-0408">Iron</keyword>
<dbReference type="AlphaFoldDB" id="A0A244CUR9"/>
<evidence type="ECO:0000256" key="3">
    <source>
        <dbReference type="ARBA" id="ARBA00022691"/>
    </source>
</evidence>
<dbReference type="InterPro" id="IPR007197">
    <property type="entry name" value="rSAM"/>
</dbReference>
<accession>A0A244CUR9</accession>
<comment type="cofactor">
    <cofactor evidence="1">
        <name>[4Fe-4S] cluster</name>
        <dbReference type="ChEBI" id="CHEBI:49883"/>
    </cofactor>
</comment>
<dbReference type="GO" id="GO:0061799">
    <property type="term" value="F:cyclic pyranopterin monophosphate synthase activity"/>
    <property type="evidence" value="ECO:0007669"/>
    <property type="project" value="TreeGrafter"/>
</dbReference>
<dbReference type="InterPro" id="IPR058240">
    <property type="entry name" value="rSAM_sf"/>
</dbReference>
<name>A0A244CUR9_PSEDV</name>
<dbReference type="GO" id="GO:0005525">
    <property type="term" value="F:GTP binding"/>
    <property type="evidence" value="ECO:0007669"/>
    <property type="project" value="UniProtKB-KW"/>
</dbReference>
<organism evidence="12 13">
    <name type="scientific">Pseudoalteromonas ulvae</name>
    <dbReference type="NCBI Taxonomy" id="107327"/>
    <lineage>
        <taxon>Bacteria</taxon>
        <taxon>Pseudomonadati</taxon>
        <taxon>Pseudomonadota</taxon>
        <taxon>Gammaproteobacteria</taxon>
        <taxon>Alteromonadales</taxon>
        <taxon>Pseudoalteromonadaceae</taxon>
        <taxon>Pseudoalteromonas</taxon>
    </lineage>
</organism>
<keyword evidence="2" id="KW-0004">4Fe-4S</keyword>
<evidence type="ECO:0000313" key="13">
    <source>
        <dbReference type="Proteomes" id="UP000194841"/>
    </source>
</evidence>
<dbReference type="PANTHER" id="PTHR22960:SF28">
    <property type="entry name" value="GTP 3',8-CYCLASE"/>
    <property type="match status" value="1"/>
</dbReference>
<dbReference type="InterPro" id="IPR013785">
    <property type="entry name" value="Aldolase_TIM"/>
</dbReference>
<dbReference type="GO" id="GO:0051539">
    <property type="term" value="F:4 iron, 4 sulfur cluster binding"/>
    <property type="evidence" value="ECO:0007669"/>
    <property type="project" value="UniProtKB-KW"/>
</dbReference>
<dbReference type="SFLD" id="SFLDG01386">
    <property type="entry name" value="main_SPASM_domain-containing"/>
    <property type="match status" value="1"/>
</dbReference>
<dbReference type="CDD" id="cd21117">
    <property type="entry name" value="Twitch_MoaA"/>
    <property type="match status" value="1"/>
</dbReference>
<dbReference type="InterPro" id="IPR040064">
    <property type="entry name" value="MoaA-like"/>
</dbReference>
<dbReference type="InterPro" id="IPR050105">
    <property type="entry name" value="MoCo_biosynth_MoaA/MoaC"/>
</dbReference>
<evidence type="ECO:0000256" key="9">
    <source>
        <dbReference type="ARBA" id="ARBA00023150"/>
    </source>
</evidence>
<evidence type="ECO:0000256" key="10">
    <source>
        <dbReference type="ARBA" id="ARBA00023239"/>
    </source>
</evidence>
<reference evidence="12 13" key="1">
    <citation type="submission" date="2017-02" db="EMBL/GenBank/DDBJ databases">
        <title>Pseudoalteromonas ulvae TC14 Genome.</title>
        <authorList>
            <person name="Molmeret M."/>
        </authorList>
    </citation>
    <scope>NUCLEOTIDE SEQUENCE [LARGE SCALE GENOMIC DNA]</scope>
    <source>
        <strain evidence="12">TC14</strain>
    </source>
</reference>
<dbReference type="SUPFAM" id="SSF102114">
    <property type="entry name" value="Radical SAM enzymes"/>
    <property type="match status" value="1"/>
</dbReference>
<dbReference type="OrthoDB" id="9763993at2"/>
<evidence type="ECO:0000256" key="5">
    <source>
        <dbReference type="ARBA" id="ARBA00022741"/>
    </source>
</evidence>
<keyword evidence="9" id="KW-0501">Molybdenum cofactor biosynthesis</keyword>
<keyword evidence="8" id="KW-0342">GTP-binding</keyword>
<proteinExistence type="predicted"/>
<keyword evidence="5" id="KW-0547">Nucleotide-binding</keyword>
<dbReference type="GO" id="GO:0046872">
    <property type="term" value="F:metal ion binding"/>
    <property type="evidence" value="ECO:0007669"/>
    <property type="project" value="UniProtKB-KW"/>
</dbReference>